<keyword evidence="5" id="KW-0904">Protein phosphatase</keyword>
<dbReference type="InterPro" id="IPR001932">
    <property type="entry name" value="PPM-type_phosphatase-like_dom"/>
</dbReference>
<dbReference type="RefSeq" id="WP_057890621.1">
    <property type="nucleotide sequence ID" value="NZ_AZFE01000032.1"/>
</dbReference>
<name>A0A0R1RCX8_9LACO</name>
<dbReference type="PANTHER" id="PTHR47992">
    <property type="entry name" value="PROTEIN PHOSPHATASE"/>
    <property type="match status" value="1"/>
</dbReference>
<dbReference type="STRING" id="1423778.FC70_GL001711"/>
<organism evidence="10 11">
    <name type="scientific">Paucilactobacillus oligofermentans DSM 15707 = LMG 22743</name>
    <dbReference type="NCBI Taxonomy" id="1423778"/>
    <lineage>
        <taxon>Bacteria</taxon>
        <taxon>Bacillati</taxon>
        <taxon>Bacillota</taxon>
        <taxon>Bacilli</taxon>
        <taxon>Lactobacillales</taxon>
        <taxon>Lactobacillaceae</taxon>
        <taxon>Paucilactobacillus</taxon>
    </lineage>
</organism>
<keyword evidence="6" id="KW-0464">Manganese</keyword>
<evidence type="ECO:0000256" key="1">
    <source>
        <dbReference type="ARBA" id="ARBA00001936"/>
    </source>
</evidence>
<dbReference type="NCBIfam" id="NF033484">
    <property type="entry name" value="Stp1_PP2C_phos"/>
    <property type="match status" value="1"/>
</dbReference>
<comment type="caution">
    <text evidence="10">The sequence shown here is derived from an EMBL/GenBank/DDBJ whole genome shotgun (WGS) entry which is preliminary data.</text>
</comment>
<evidence type="ECO:0000313" key="11">
    <source>
        <dbReference type="Proteomes" id="UP000051697"/>
    </source>
</evidence>
<evidence type="ECO:0000313" key="10">
    <source>
        <dbReference type="EMBL" id="KRL54909.1"/>
    </source>
</evidence>
<accession>A0A0R1RCX8</accession>
<reference evidence="10 11" key="1">
    <citation type="journal article" date="2015" name="Genome Announc.">
        <title>Expanding the biotechnology potential of lactobacilli through comparative genomics of 213 strains and associated genera.</title>
        <authorList>
            <person name="Sun Z."/>
            <person name="Harris H.M."/>
            <person name="McCann A."/>
            <person name="Guo C."/>
            <person name="Argimon S."/>
            <person name="Zhang W."/>
            <person name="Yang X."/>
            <person name="Jeffery I.B."/>
            <person name="Cooney J.C."/>
            <person name="Kagawa T.F."/>
            <person name="Liu W."/>
            <person name="Song Y."/>
            <person name="Salvetti E."/>
            <person name="Wrobel A."/>
            <person name="Rasinkangas P."/>
            <person name="Parkhill J."/>
            <person name="Rea M.C."/>
            <person name="O'Sullivan O."/>
            <person name="Ritari J."/>
            <person name="Douillard F.P."/>
            <person name="Paul Ross R."/>
            <person name="Yang R."/>
            <person name="Briner A.E."/>
            <person name="Felis G.E."/>
            <person name="de Vos W.M."/>
            <person name="Barrangou R."/>
            <person name="Klaenhammer T.R."/>
            <person name="Caufield P.W."/>
            <person name="Cui Y."/>
            <person name="Zhang H."/>
            <person name="O'Toole P.W."/>
        </authorList>
    </citation>
    <scope>NUCLEOTIDE SEQUENCE [LARGE SCALE GENOMIC DNA]</scope>
    <source>
        <strain evidence="10 11">DSM 15707</strain>
    </source>
</reference>
<keyword evidence="11" id="KW-1185">Reference proteome</keyword>
<keyword evidence="4" id="KW-0378">Hydrolase</keyword>
<evidence type="ECO:0000256" key="3">
    <source>
        <dbReference type="ARBA" id="ARBA00022723"/>
    </source>
</evidence>
<dbReference type="Proteomes" id="UP000051697">
    <property type="component" value="Unassembled WGS sequence"/>
</dbReference>
<dbReference type="GO" id="GO:0004722">
    <property type="term" value="F:protein serine/threonine phosphatase activity"/>
    <property type="evidence" value="ECO:0007669"/>
    <property type="project" value="UniProtKB-EC"/>
</dbReference>
<dbReference type="SMART" id="SM00332">
    <property type="entry name" value="PP2Cc"/>
    <property type="match status" value="1"/>
</dbReference>
<dbReference type="EMBL" id="AZFE01000032">
    <property type="protein sequence ID" value="KRL54909.1"/>
    <property type="molecule type" value="Genomic_DNA"/>
</dbReference>
<dbReference type="FunFam" id="3.60.40.10:FF:000002">
    <property type="entry name" value="Serine/threonine phosphatase stp"/>
    <property type="match status" value="1"/>
</dbReference>
<evidence type="ECO:0000256" key="5">
    <source>
        <dbReference type="ARBA" id="ARBA00022912"/>
    </source>
</evidence>
<dbReference type="SUPFAM" id="SSF81606">
    <property type="entry name" value="PP2C-like"/>
    <property type="match status" value="1"/>
</dbReference>
<dbReference type="PATRIC" id="fig|1423778.4.peg.1749"/>
<evidence type="ECO:0000259" key="9">
    <source>
        <dbReference type="PROSITE" id="PS51746"/>
    </source>
</evidence>
<dbReference type="AlphaFoldDB" id="A0A0R1RCX8"/>
<dbReference type="Pfam" id="PF13672">
    <property type="entry name" value="PP2C_2"/>
    <property type="match status" value="1"/>
</dbReference>
<sequence length="248" mass="27161">MNIAFQTDVGQQRDDNQDYVGTFTNDAGLTLAIIADGIGGHQGGDVASTMAVTHMGHSFEETNVKEPIEAYQWLAMQVKNENQAIIEKSNKYKDLNGMGTTLVAAILFQDKMVLGNIGDSRGYLLRDGKFQQLTEDHSLVNELVKKGMMTAEEAQRNPKKNIITRTLGISKEADTDISVYRLDKNDQLLLCTDGLSNMVSDEEIAEVLSSSRSIADKCQELIMQANQAGGPDNITVLIADNESQEDAN</sequence>
<dbReference type="KEGG" id="lol:LACOL_0868"/>
<dbReference type="EC" id="3.1.3.16" evidence="2"/>
<keyword evidence="3" id="KW-0479">Metal-binding</keyword>
<dbReference type="InterPro" id="IPR015655">
    <property type="entry name" value="PP2C"/>
</dbReference>
<dbReference type="GO" id="GO:0046872">
    <property type="term" value="F:metal ion binding"/>
    <property type="evidence" value="ECO:0007669"/>
    <property type="project" value="UniProtKB-KW"/>
</dbReference>
<proteinExistence type="predicted"/>
<dbReference type="PROSITE" id="PS51746">
    <property type="entry name" value="PPM_2"/>
    <property type="match status" value="1"/>
</dbReference>
<dbReference type="CDD" id="cd00143">
    <property type="entry name" value="PP2Cc"/>
    <property type="match status" value="1"/>
</dbReference>
<evidence type="ECO:0000256" key="7">
    <source>
        <dbReference type="ARBA" id="ARBA00047761"/>
    </source>
</evidence>
<gene>
    <name evidence="10" type="ORF">FC70_GL001711</name>
</gene>
<comment type="catalytic activity">
    <reaction evidence="8">
        <text>O-phospho-L-threonyl-[protein] + H2O = L-threonyl-[protein] + phosphate</text>
        <dbReference type="Rhea" id="RHEA:47004"/>
        <dbReference type="Rhea" id="RHEA-COMP:11060"/>
        <dbReference type="Rhea" id="RHEA-COMP:11605"/>
        <dbReference type="ChEBI" id="CHEBI:15377"/>
        <dbReference type="ChEBI" id="CHEBI:30013"/>
        <dbReference type="ChEBI" id="CHEBI:43474"/>
        <dbReference type="ChEBI" id="CHEBI:61977"/>
        <dbReference type="EC" id="3.1.3.16"/>
    </reaction>
</comment>
<dbReference type="SMART" id="SM00331">
    <property type="entry name" value="PP2C_SIG"/>
    <property type="match status" value="1"/>
</dbReference>
<feature type="domain" description="PPM-type phosphatase" evidence="9">
    <location>
        <begin position="2"/>
        <end position="241"/>
    </location>
</feature>
<comment type="cofactor">
    <cofactor evidence="1">
        <name>Mn(2+)</name>
        <dbReference type="ChEBI" id="CHEBI:29035"/>
    </cofactor>
</comment>
<evidence type="ECO:0000256" key="6">
    <source>
        <dbReference type="ARBA" id="ARBA00023211"/>
    </source>
</evidence>
<evidence type="ECO:0000256" key="2">
    <source>
        <dbReference type="ARBA" id="ARBA00013081"/>
    </source>
</evidence>
<comment type="catalytic activity">
    <reaction evidence="7">
        <text>O-phospho-L-seryl-[protein] + H2O = L-seryl-[protein] + phosphate</text>
        <dbReference type="Rhea" id="RHEA:20629"/>
        <dbReference type="Rhea" id="RHEA-COMP:9863"/>
        <dbReference type="Rhea" id="RHEA-COMP:11604"/>
        <dbReference type="ChEBI" id="CHEBI:15377"/>
        <dbReference type="ChEBI" id="CHEBI:29999"/>
        <dbReference type="ChEBI" id="CHEBI:43474"/>
        <dbReference type="ChEBI" id="CHEBI:83421"/>
        <dbReference type="EC" id="3.1.3.16"/>
    </reaction>
</comment>
<dbReference type="Gene3D" id="3.60.40.10">
    <property type="entry name" value="PPM-type phosphatase domain"/>
    <property type="match status" value="1"/>
</dbReference>
<evidence type="ECO:0000256" key="8">
    <source>
        <dbReference type="ARBA" id="ARBA00048336"/>
    </source>
</evidence>
<dbReference type="OrthoDB" id="9801841at2"/>
<protein>
    <recommendedName>
        <fullName evidence="2">protein-serine/threonine phosphatase</fullName>
        <ecNumber evidence="2">3.1.3.16</ecNumber>
    </recommendedName>
</protein>
<evidence type="ECO:0000256" key="4">
    <source>
        <dbReference type="ARBA" id="ARBA00022801"/>
    </source>
</evidence>
<dbReference type="InterPro" id="IPR036457">
    <property type="entry name" value="PPM-type-like_dom_sf"/>
</dbReference>